<evidence type="ECO:0000313" key="1">
    <source>
        <dbReference type="EMBL" id="KAJ7743449.1"/>
    </source>
</evidence>
<sequence length="84" mass="8619">LQLTPSENLAWTLCYSGFECSRLIVPLDYTSPATGTAAIAVTRYPSNSSQSDYRGPVLLNPGGPGGSGVEYVVAAGPSIATILG</sequence>
<name>A0AAD7N2Z7_9AGAR</name>
<feature type="non-terminal residue" evidence="1">
    <location>
        <position position="84"/>
    </location>
</feature>
<accession>A0AAD7N2Z7</accession>
<protein>
    <submittedName>
        <fullName evidence="1">Uncharacterized protein</fullName>
    </submittedName>
</protein>
<reference evidence="1" key="1">
    <citation type="submission" date="2023-03" db="EMBL/GenBank/DDBJ databases">
        <title>Massive genome expansion in bonnet fungi (Mycena s.s.) driven by repeated elements and novel gene families across ecological guilds.</title>
        <authorList>
            <consortium name="Lawrence Berkeley National Laboratory"/>
            <person name="Harder C.B."/>
            <person name="Miyauchi S."/>
            <person name="Viragh M."/>
            <person name="Kuo A."/>
            <person name="Thoen E."/>
            <person name="Andreopoulos B."/>
            <person name="Lu D."/>
            <person name="Skrede I."/>
            <person name="Drula E."/>
            <person name="Henrissat B."/>
            <person name="Morin E."/>
            <person name="Kohler A."/>
            <person name="Barry K."/>
            <person name="LaButti K."/>
            <person name="Morin E."/>
            <person name="Salamov A."/>
            <person name="Lipzen A."/>
            <person name="Mereny Z."/>
            <person name="Hegedus B."/>
            <person name="Baldrian P."/>
            <person name="Stursova M."/>
            <person name="Weitz H."/>
            <person name="Taylor A."/>
            <person name="Grigoriev I.V."/>
            <person name="Nagy L.G."/>
            <person name="Martin F."/>
            <person name="Kauserud H."/>
        </authorList>
    </citation>
    <scope>NUCLEOTIDE SEQUENCE</scope>
    <source>
        <strain evidence="1">CBHHK188m</strain>
    </source>
</reference>
<organism evidence="1 2">
    <name type="scientific">Mycena maculata</name>
    <dbReference type="NCBI Taxonomy" id="230809"/>
    <lineage>
        <taxon>Eukaryota</taxon>
        <taxon>Fungi</taxon>
        <taxon>Dikarya</taxon>
        <taxon>Basidiomycota</taxon>
        <taxon>Agaricomycotina</taxon>
        <taxon>Agaricomycetes</taxon>
        <taxon>Agaricomycetidae</taxon>
        <taxon>Agaricales</taxon>
        <taxon>Marasmiineae</taxon>
        <taxon>Mycenaceae</taxon>
        <taxon>Mycena</taxon>
    </lineage>
</organism>
<keyword evidence="2" id="KW-1185">Reference proteome</keyword>
<dbReference type="Proteomes" id="UP001215280">
    <property type="component" value="Unassembled WGS sequence"/>
</dbReference>
<evidence type="ECO:0000313" key="2">
    <source>
        <dbReference type="Proteomes" id="UP001215280"/>
    </source>
</evidence>
<feature type="non-terminal residue" evidence="1">
    <location>
        <position position="1"/>
    </location>
</feature>
<comment type="caution">
    <text evidence="1">The sequence shown here is derived from an EMBL/GenBank/DDBJ whole genome shotgun (WGS) entry which is preliminary data.</text>
</comment>
<proteinExistence type="predicted"/>
<dbReference type="AlphaFoldDB" id="A0AAD7N2Z7"/>
<dbReference type="EMBL" id="JARJLG010000112">
    <property type="protein sequence ID" value="KAJ7743449.1"/>
    <property type="molecule type" value="Genomic_DNA"/>
</dbReference>
<gene>
    <name evidence="1" type="ORF">DFH07DRAFT_714549</name>
</gene>